<evidence type="ECO:0000313" key="5">
    <source>
        <dbReference type="EMBL" id="TXD68209.1"/>
    </source>
</evidence>
<dbReference type="RefSeq" id="WP_111816860.1">
    <property type="nucleotide sequence ID" value="NZ_CBCRZQ010000011.1"/>
</dbReference>
<keyword evidence="3" id="KW-0157">Chromophore</keyword>
<gene>
    <name evidence="5" type="ORF">ESV24_13055</name>
</gene>
<dbReference type="CDD" id="cd00130">
    <property type="entry name" value="PAS"/>
    <property type="match status" value="1"/>
</dbReference>
<feature type="domain" description="PAS" evidence="4">
    <location>
        <begin position="75"/>
        <end position="145"/>
    </location>
</feature>
<evidence type="ECO:0000256" key="1">
    <source>
        <dbReference type="ARBA" id="ARBA00022630"/>
    </source>
</evidence>
<dbReference type="EMBL" id="VORU01000013">
    <property type="protein sequence ID" value="TXD68209.1"/>
    <property type="molecule type" value="Genomic_DNA"/>
</dbReference>
<comment type="caution">
    <text evidence="5">The sequence shown here is derived from an EMBL/GenBank/DDBJ whole genome shotgun (WGS) entry which is preliminary data.</text>
</comment>
<evidence type="ECO:0000256" key="2">
    <source>
        <dbReference type="ARBA" id="ARBA00022643"/>
    </source>
</evidence>
<dbReference type="NCBIfam" id="TIGR00229">
    <property type="entry name" value="sensory_box"/>
    <property type="match status" value="1"/>
</dbReference>
<evidence type="ECO:0000313" key="6">
    <source>
        <dbReference type="Proteomes" id="UP000321945"/>
    </source>
</evidence>
<dbReference type="Proteomes" id="UP000321945">
    <property type="component" value="Unassembled WGS sequence"/>
</dbReference>
<proteinExistence type="predicted"/>
<dbReference type="PANTHER" id="PTHR47429:SF2">
    <property type="entry name" value="PROTEIN TWIN LOV 1"/>
    <property type="match status" value="1"/>
</dbReference>
<dbReference type="PANTHER" id="PTHR47429">
    <property type="entry name" value="PROTEIN TWIN LOV 1"/>
    <property type="match status" value="1"/>
</dbReference>
<reference evidence="5 6" key="1">
    <citation type="submission" date="2019-08" db="EMBL/GenBank/DDBJ databases">
        <title>Genome of Aequorivita lipolytica Y10-2 (type strain).</title>
        <authorList>
            <person name="Bowman J.P."/>
        </authorList>
    </citation>
    <scope>NUCLEOTIDE SEQUENCE [LARGE SCALE GENOMIC DNA]</scope>
    <source>
        <strain evidence="5 6">Y10-2</strain>
    </source>
</reference>
<dbReference type="Gene3D" id="3.30.450.20">
    <property type="entry name" value="PAS domain"/>
    <property type="match status" value="1"/>
</dbReference>
<dbReference type="SUPFAM" id="SSF55785">
    <property type="entry name" value="PYP-like sensor domain (PAS domain)"/>
    <property type="match status" value="1"/>
</dbReference>
<keyword evidence="6" id="KW-1185">Reference proteome</keyword>
<accession>A0A5C6YLJ0</accession>
<dbReference type="SMART" id="SM00091">
    <property type="entry name" value="PAS"/>
    <property type="match status" value="1"/>
</dbReference>
<sequence length="188" mass="21759">MANYNLWDMAGLDVFLQSLSEQQREKYFNIIEPQTYLSPLKSWGLSAEFFKPTALLETRQKDRASLTLLANQFHWKANLSEILTKSYDALIVTDFSQKIVWANNGFFKMTGYSESYAIGKTPSFLQGNETSTQVKASIREKLQRGEPFTEEVLNYKKDQREYWCKIQIFPLLSAGLTTHYLALETELL</sequence>
<keyword evidence="1" id="KW-0285">Flavoprotein</keyword>
<dbReference type="PROSITE" id="PS50112">
    <property type="entry name" value="PAS"/>
    <property type="match status" value="1"/>
</dbReference>
<dbReference type="InterPro" id="IPR000014">
    <property type="entry name" value="PAS"/>
</dbReference>
<evidence type="ECO:0000256" key="3">
    <source>
        <dbReference type="ARBA" id="ARBA00022991"/>
    </source>
</evidence>
<name>A0A5C6YLJ0_9FLAO</name>
<organism evidence="5 6">
    <name type="scientific">Aequorivita lipolytica</name>
    <dbReference type="NCBI Taxonomy" id="153267"/>
    <lineage>
        <taxon>Bacteria</taxon>
        <taxon>Pseudomonadati</taxon>
        <taxon>Bacteroidota</taxon>
        <taxon>Flavobacteriia</taxon>
        <taxon>Flavobacteriales</taxon>
        <taxon>Flavobacteriaceae</taxon>
        <taxon>Aequorivita</taxon>
    </lineage>
</organism>
<protein>
    <submittedName>
        <fullName evidence="5">PAS domain-containing protein</fullName>
    </submittedName>
</protein>
<dbReference type="AlphaFoldDB" id="A0A5C6YLJ0"/>
<evidence type="ECO:0000259" key="4">
    <source>
        <dbReference type="PROSITE" id="PS50112"/>
    </source>
</evidence>
<dbReference type="InterPro" id="IPR035965">
    <property type="entry name" value="PAS-like_dom_sf"/>
</dbReference>
<keyword evidence="2" id="KW-0288">FMN</keyword>
<dbReference type="Pfam" id="PF13426">
    <property type="entry name" value="PAS_9"/>
    <property type="match status" value="1"/>
</dbReference>
<dbReference type="OrthoDB" id="5760647at2"/>